<evidence type="ECO:0000313" key="7">
    <source>
        <dbReference type="Proteomes" id="UP000315201"/>
    </source>
</evidence>
<feature type="domain" description="Peptidase S8/S53" evidence="5">
    <location>
        <begin position="420"/>
        <end position="541"/>
    </location>
</feature>
<dbReference type="Gene3D" id="3.40.50.200">
    <property type="entry name" value="Peptidase S8/S53 domain"/>
    <property type="match status" value="2"/>
</dbReference>
<keyword evidence="4" id="KW-0732">Signal</keyword>
<dbReference type="EMBL" id="CP041147">
    <property type="protein sequence ID" value="QDF64990.1"/>
    <property type="molecule type" value="Genomic_DNA"/>
</dbReference>
<evidence type="ECO:0000256" key="3">
    <source>
        <dbReference type="ARBA" id="ARBA00022825"/>
    </source>
</evidence>
<dbReference type="InterPro" id="IPR000209">
    <property type="entry name" value="Peptidase_S8/S53_dom"/>
</dbReference>
<feature type="signal peptide" evidence="4">
    <location>
        <begin position="1"/>
        <end position="23"/>
    </location>
</feature>
<evidence type="ECO:0000256" key="2">
    <source>
        <dbReference type="ARBA" id="ARBA00022801"/>
    </source>
</evidence>
<dbReference type="RefSeq" id="WP_208665006.1">
    <property type="nucleotide sequence ID" value="NZ_CP041147.1"/>
</dbReference>
<evidence type="ECO:0000256" key="4">
    <source>
        <dbReference type="SAM" id="SignalP"/>
    </source>
</evidence>
<name>A0A4Y6I6Q7_9MOLU</name>
<dbReference type="GO" id="GO:0006508">
    <property type="term" value="P:proteolysis"/>
    <property type="evidence" value="ECO:0007669"/>
    <property type="project" value="UniProtKB-KW"/>
</dbReference>
<keyword evidence="7" id="KW-1185">Reference proteome</keyword>
<dbReference type="GO" id="GO:0004252">
    <property type="term" value="F:serine-type endopeptidase activity"/>
    <property type="evidence" value="ECO:0007669"/>
    <property type="project" value="InterPro"/>
</dbReference>
<keyword evidence="3" id="KW-0720">Serine protease</keyword>
<gene>
    <name evidence="6" type="ORF">FIV53_01580</name>
</gene>
<protein>
    <submittedName>
        <fullName evidence="6">S8 family peptidase</fullName>
    </submittedName>
</protein>
<dbReference type="InterPro" id="IPR036852">
    <property type="entry name" value="Peptidase_S8/S53_dom_sf"/>
</dbReference>
<evidence type="ECO:0000259" key="5">
    <source>
        <dbReference type="Pfam" id="PF00082"/>
    </source>
</evidence>
<proteinExistence type="predicted"/>
<sequence length="795" mass="92660">MYKKLLKIFLLFSGFLPFLTIFSASNKNENTIHQTIMKMYEPYYRRMGVLSFIKNLNNDKFKKQHNDVNIGIIETASSEIFNKNINNIFDLNKVSKINSNSTQIITKHGLAVTSVIGTPSGINSKANIYYASLNNNNLSEILDEFKKNNVKIINLSLDLNIVFNIDRFIEIFPVAITILENTGSIGEFQELLEILILLDMIMMIEANDEFDLHLKNNPKNFKNINDAYKKYWAGQKSFFEKLNDYAIDNNAVIIKSAGNSNYLLNNIENLWNKYFLSSETDNFIINQNVISNLLTNYSTKIANILNKISNLYTNENSPLPYIYYLRELSAFREKNKIYESEKLNPDLEKEILSATQSRYKKDLDLYTNVFSPFMEYLLKQISNAEKQIDKDFKVSNTKSWYKNDFLNHLKTLKDVDAVHSDNVITVGSVDFKNVRSEFSLYDSLRFEKIPFISAYGDSFENSLKTFEDKNYGTYNKEFLNSIRNDEILNYIANFKGTSLSAPVVTGTISLLYTLLDENISSSAIQALLASESVYATSLLKFFREDDSKYYLETDKIKWNHMKETTGYGIPKFNKMFYKYKDFQKNKDLNKKDGLFKIQNLDLKDKYESSEILVNFLKNYQVPTTSDYKTLTVSSKVLTIKKVIEIIKKSDYLRNKYGISFEKLHQTINNIFKNEPEGLNKNMFDLIVYMTAVKEKPNSSDESKEIVYSWRKKSESHYSSTEKVIYKETDTDTEIFFDAYLRFPQFEYMLYKIKKLSINFPNNNEEAIVNFFVDSYEYLINNVLDFYCVNNLKGES</sequence>
<evidence type="ECO:0000256" key="1">
    <source>
        <dbReference type="ARBA" id="ARBA00022670"/>
    </source>
</evidence>
<feature type="chain" id="PRO_5021339522" evidence="4">
    <location>
        <begin position="24"/>
        <end position="795"/>
    </location>
</feature>
<keyword evidence="1" id="KW-0645">Protease</keyword>
<dbReference type="InterPro" id="IPR023828">
    <property type="entry name" value="Peptidase_S8_Ser-AS"/>
</dbReference>
<reference evidence="6 7" key="1">
    <citation type="submission" date="2019-06" db="EMBL/GenBank/DDBJ databases">
        <title>Mycoplasma nasistruthionis sp. nov. str Ms03.</title>
        <authorList>
            <person name="Botes A."/>
        </authorList>
    </citation>
    <scope>NUCLEOTIDE SEQUENCE [LARGE SCALE GENOMIC DNA]</scope>
    <source>
        <strain evidence="6 7">Ms03</strain>
    </source>
</reference>
<accession>A0A4Y6I6Q7</accession>
<organism evidence="6 7">
    <name type="scientific">Mycoplasma nasistruthionis</name>
    <dbReference type="NCBI Taxonomy" id="353852"/>
    <lineage>
        <taxon>Bacteria</taxon>
        <taxon>Bacillati</taxon>
        <taxon>Mycoplasmatota</taxon>
        <taxon>Mollicutes</taxon>
        <taxon>Mycoplasmataceae</taxon>
        <taxon>Mycoplasma</taxon>
    </lineage>
</organism>
<dbReference type="AlphaFoldDB" id="A0A4Y6I6Q7"/>
<keyword evidence="2" id="KW-0378">Hydrolase</keyword>
<dbReference type="PROSITE" id="PS00138">
    <property type="entry name" value="SUBTILASE_SER"/>
    <property type="match status" value="1"/>
</dbReference>
<dbReference type="SUPFAM" id="SSF52743">
    <property type="entry name" value="Subtilisin-like"/>
    <property type="match status" value="1"/>
</dbReference>
<dbReference type="Pfam" id="PF00082">
    <property type="entry name" value="Peptidase_S8"/>
    <property type="match status" value="1"/>
</dbReference>
<evidence type="ECO:0000313" key="6">
    <source>
        <dbReference type="EMBL" id="QDF64990.1"/>
    </source>
</evidence>
<dbReference type="Proteomes" id="UP000315201">
    <property type="component" value="Chromosome"/>
</dbReference>